<evidence type="ECO:0000313" key="4">
    <source>
        <dbReference type="EMBL" id="GAA0166461.1"/>
    </source>
</evidence>
<comment type="caution">
    <text evidence="4">The sequence shown here is derived from an EMBL/GenBank/DDBJ whole genome shotgun (WGS) entry which is preliminary data.</text>
</comment>
<evidence type="ECO:0000256" key="1">
    <source>
        <dbReference type="ARBA" id="ARBA00022670"/>
    </source>
</evidence>
<dbReference type="Gene3D" id="3.30.420.10">
    <property type="entry name" value="Ribonuclease H-like superfamily/Ribonuclease H"/>
    <property type="match status" value="1"/>
</dbReference>
<keyword evidence="5" id="KW-1185">Reference proteome</keyword>
<evidence type="ECO:0008006" key="6">
    <source>
        <dbReference type="Google" id="ProtNLM"/>
    </source>
</evidence>
<accession>A0AAV3QTY0</accession>
<dbReference type="AlphaFoldDB" id="A0AAV3QTY0"/>
<dbReference type="InterPro" id="IPR012337">
    <property type="entry name" value="RNaseH-like_sf"/>
</dbReference>
<dbReference type="EMBL" id="BAABME010005733">
    <property type="protein sequence ID" value="GAA0166461.1"/>
    <property type="molecule type" value="Genomic_DNA"/>
</dbReference>
<organism evidence="4 5">
    <name type="scientific">Lithospermum erythrorhizon</name>
    <name type="common">Purple gromwell</name>
    <name type="synonym">Lithospermum officinale var. erythrorhizon</name>
    <dbReference type="NCBI Taxonomy" id="34254"/>
    <lineage>
        <taxon>Eukaryota</taxon>
        <taxon>Viridiplantae</taxon>
        <taxon>Streptophyta</taxon>
        <taxon>Embryophyta</taxon>
        <taxon>Tracheophyta</taxon>
        <taxon>Spermatophyta</taxon>
        <taxon>Magnoliopsida</taxon>
        <taxon>eudicotyledons</taxon>
        <taxon>Gunneridae</taxon>
        <taxon>Pentapetalae</taxon>
        <taxon>asterids</taxon>
        <taxon>lamiids</taxon>
        <taxon>Boraginales</taxon>
        <taxon>Boraginaceae</taxon>
        <taxon>Boraginoideae</taxon>
        <taxon>Lithospermeae</taxon>
        <taxon>Lithospermum</taxon>
    </lineage>
</organism>
<evidence type="ECO:0000259" key="3">
    <source>
        <dbReference type="Pfam" id="PF25597"/>
    </source>
</evidence>
<dbReference type="InterPro" id="IPR054722">
    <property type="entry name" value="PolX-like_BBD"/>
</dbReference>
<dbReference type="GO" id="GO:0003676">
    <property type="term" value="F:nucleic acid binding"/>
    <property type="evidence" value="ECO:0007669"/>
    <property type="project" value="InterPro"/>
</dbReference>
<gene>
    <name evidence="4" type="ORF">LIER_21609</name>
</gene>
<dbReference type="PANTHER" id="PTHR42648:SF18">
    <property type="entry name" value="RETROTRANSPOSON, UNCLASSIFIED-LIKE PROTEIN"/>
    <property type="match status" value="1"/>
</dbReference>
<keyword evidence="1" id="KW-0645">Protease</keyword>
<sequence length="367" mass="42265">MWKREVNYTVAEEEEGEEEDDLLLMAEINEKTNKNEVWYIDSGCSNHMCKDEKMFNTIDRSFSHPVKLGNYDKLEVKGRGNVRLSIDGAAYTICEVYYVPKLKSNLLSVGQLQEKGLTVHFKHGACSIYHQSKGEIIKATMKKNRMFAIHIDSRNDKCITAQPKQRNWRASKAFELIHSDICGPITPASKSGKNYFLTFIDDFSLKGWVFLLTNKSEALDCFKKFKRLVEKESGQVIKNLRTDRGAKNMPKFLWSEAIVWSVYVLNRCPTISVKGKTPQEAWNGRKPVVDYLKVWGCLAHDHVPKVNRGKLDKRSTICVFLGISEGTKGYRLYNTETRKIVTTKDVVFEEQKAWDWKEEGEPDVELQ</sequence>
<protein>
    <recommendedName>
        <fullName evidence="6">Integrase catalytic domain-containing protein</fullName>
    </recommendedName>
</protein>
<evidence type="ECO:0000313" key="5">
    <source>
        <dbReference type="Proteomes" id="UP001454036"/>
    </source>
</evidence>
<dbReference type="Pfam" id="PF25597">
    <property type="entry name" value="SH3_retrovirus"/>
    <property type="match status" value="1"/>
</dbReference>
<feature type="domain" description="Retroviral polymerase SH3-like" evidence="3">
    <location>
        <begin position="297"/>
        <end position="359"/>
    </location>
</feature>
<keyword evidence="1" id="KW-0378">Hydrolase</keyword>
<name>A0AAV3QTY0_LITER</name>
<feature type="domain" description="Retrovirus-related Pol polyprotein from transposon TNT 1-94-like beta-barrel" evidence="2">
    <location>
        <begin position="38"/>
        <end position="116"/>
    </location>
</feature>
<dbReference type="GO" id="GO:0006508">
    <property type="term" value="P:proteolysis"/>
    <property type="evidence" value="ECO:0007669"/>
    <property type="project" value="UniProtKB-KW"/>
</dbReference>
<dbReference type="Proteomes" id="UP001454036">
    <property type="component" value="Unassembled WGS sequence"/>
</dbReference>
<proteinExistence type="predicted"/>
<dbReference type="GO" id="GO:0008233">
    <property type="term" value="F:peptidase activity"/>
    <property type="evidence" value="ECO:0007669"/>
    <property type="project" value="UniProtKB-KW"/>
</dbReference>
<dbReference type="InterPro" id="IPR036397">
    <property type="entry name" value="RNaseH_sf"/>
</dbReference>
<dbReference type="InterPro" id="IPR057670">
    <property type="entry name" value="SH3_retrovirus"/>
</dbReference>
<dbReference type="SUPFAM" id="SSF53098">
    <property type="entry name" value="Ribonuclease H-like"/>
    <property type="match status" value="1"/>
</dbReference>
<dbReference type="PANTHER" id="PTHR42648">
    <property type="entry name" value="TRANSPOSASE, PUTATIVE-RELATED"/>
    <property type="match status" value="1"/>
</dbReference>
<reference evidence="4 5" key="1">
    <citation type="submission" date="2024-01" db="EMBL/GenBank/DDBJ databases">
        <title>The complete chloroplast genome sequence of Lithospermum erythrorhizon: insights into the phylogenetic relationship among Boraginaceae species and the maternal lineages of purple gromwells.</title>
        <authorList>
            <person name="Okada T."/>
            <person name="Watanabe K."/>
        </authorList>
    </citation>
    <scope>NUCLEOTIDE SEQUENCE [LARGE SCALE GENOMIC DNA]</scope>
</reference>
<dbReference type="Pfam" id="PF22936">
    <property type="entry name" value="Pol_BBD"/>
    <property type="match status" value="1"/>
</dbReference>
<dbReference type="InterPro" id="IPR039537">
    <property type="entry name" value="Retrotran_Ty1/copia-like"/>
</dbReference>
<evidence type="ECO:0000259" key="2">
    <source>
        <dbReference type="Pfam" id="PF22936"/>
    </source>
</evidence>